<sequence length="385" mass="42979">MASSTSTPLLGDQSAAMENGHIKRLPAAIGSKFRRAETSDFSAALEKLKDEGKVAPATITYDANYPLRYALMLAGTSVKMCLKSFTFWMVILENVILSYVYYAICHNHENFDGSFDTGGWPYITSAIWGSFGGIVTFMLVFHASDCYSRFQKQYDTVRAIEGSVHTVMGLLRTRIPDDAFPGARTVRNKVAKWAIAQTYLGFGWLPTNRENGVDEWTWERVVKCGLVGNEEIEHLLALHPGEYPVSELESCATQYLWANKEEIGEGTVCELSANISGITTGFKSLYGTTEMPVPFALYHYITLMNTAWLVLISYMFIFYSRYWGIIATILTVLAFQGLREIANVLAEPLGNDETDIPVFDYVVQWHTSMESTINAPAAFAKKVKA</sequence>
<keyword evidence="9" id="KW-1185">Reference proteome</keyword>
<protein>
    <submittedName>
        <fullName evidence="8">Uncharacterized protein</fullName>
    </submittedName>
</protein>
<evidence type="ECO:0000256" key="7">
    <source>
        <dbReference type="SAM" id="Phobius"/>
    </source>
</evidence>
<dbReference type="Pfam" id="PF25539">
    <property type="entry name" value="Bestrophin_2"/>
    <property type="match status" value="1"/>
</dbReference>
<dbReference type="GO" id="GO:0005254">
    <property type="term" value="F:chloride channel activity"/>
    <property type="evidence" value="ECO:0007669"/>
    <property type="project" value="InterPro"/>
</dbReference>
<dbReference type="Proteomes" id="UP000054558">
    <property type="component" value="Unassembled WGS sequence"/>
</dbReference>
<reference evidence="8 9" key="1">
    <citation type="journal article" date="2014" name="Nat. Commun.">
        <title>Klebsormidium flaccidum genome reveals primary factors for plant terrestrial adaptation.</title>
        <authorList>
            <person name="Hori K."/>
            <person name="Maruyama F."/>
            <person name="Fujisawa T."/>
            <person name="Togashi T."/>
            <person name="Yamamoto N."/>
            <person name="Seo M."/>
            <person name="Sato S."/>
            <person name="Yamada T."/>
            <person name="Mori H."/>
            <person name="Tajima N."/>
            <person name="Moriyama T."/>
            <person name="Ikeuchi M."/>
            <person name="Watanabe M."/>
            <person name="Wada H."/>
            <person name="Kobayashi K."/>
            <person name="Saito M."/>
            <person name="Masuda T."/>
            <person name="Sasaki-Sekimoto Y."/>
            <person name="Mashiguchi K."/>
            <person name="Awai K."/>
            <person name="Shimojima M."/>
            <person name="Masuda S."/>
            <person name="Iwai M."/>
            <person name="Nobusawa T."/>
            <person name="Narise T."/>
            <person name="Kondo S."/>
            <person name="Saito H."/>
            <person name="Sato R."/>
            <person name="Murakawa M."/>
            <person name="Ihara Y."/>
            <person name="Oshima-Yamada Y."/>
            <person name="Ohtaka K."/>
            <person name="Satoh M."/>
            <person name="Sonobe K."/>
            <person name="Ishii M."/>
            <person name="Ohtani R."/>
            <person name="Kanamori-Sato M."/>
            <person name="Honoki R."/>
            <person name="Miyazaki D."/>
            <person name="Mochizuki H."/>
            <person name="Umetsu J."/>
            <person name="Higashi K."/>
            <person name="Shibata D."/>
            <person name="Kamiya Y."/>
            <person name="Sato N."/>
            <person name="Nakamura Y."/>
            <person name="Tabata S."/>
            <person name="Ida S."/>
            <person name="Kurokawa K."/>
            <person name="Ohta H."/>
        </authorList>
    </citation>
    <scope>NUCLEOTIDE SEQUENCE [LARGE SCALE GENOMIC DNA]</scope>
    <source>
        <strain evidence="8 9">NIES-2285</strain>
    </source>
</reference>
<evidence type="ECO:0000313" key="8">
    <source>
        <dbReference type="EMBL" id="GAQ88257.1"/>
    </source>
</evidence>
<comment type="subcellular location">
    <subcellularLocation>
        <location evidence="1">Membrane</location>
        <topology evidence="1">Multi-pass membrane protein</topology>
    </subcellularLocation>
</comment>
<feature type="transmembrane region" description="Helical" evidence="7">
    <location>
        <begin position="122"/>
        <end position="143"/>
    </location>
</feature>
<keyword evidence="4 7" id="KW-1133">Transmembrane helix</keyword>
<keyword evidence="3 7" id="KW-0812">Transmembrane</keyword>
<organism evidence="8 9">
    <name type="scientific">Klebsormidium nitens</name>
    <name type="common">Green alga</name>
    <name type="synonym">Ulothrix nitens</name>
    <dbReference type="NCBI Taxonomy" id="105231"/>
    <lineage>
        <taxon>Eukaryota</taxon>
        <taxon>Viridiplantae</taxon>
        <taxon>Streptophyta</taxon>
        <taxon>Klebsormidiophyceae</taxon>
        <taxon>Klebsormidiales</taxon>
        <taxon>Klebsormidiaceae</taxon>
        <taxon>Klebsormidium</taxon>
    </lineage>
</organism>
<gene>
    <name evidence="8" type="ORF">KFL_004130030</name>
</gene>
<accession>A0A1Y1IHY1</accession>
<keyword evidence="6 7" id="KW-0472">Membrane</keyword>
<keyword evidence="5" id="KW-0406">Ion transport</keyword>
<evidence type="ECO:0000256" key="4">
    <source>
        <dbReference type="ARBA" id="ARBA00022989"/>
    </source>
</evidence>
<name>A0A1Y1IHY1_KLENI</name>
<evidence type="ECO:0000256" key="3">
    <source>
        <dbReference type="ARBA" id="ARBA00022692"/>
    </source>
</evidence>
<dbReference type="InterPro" id="IPR044669">
    <property type="entry name" value="YneE/VCCN1/2-like"/>
</dbReference>
<dbReference type="GO" id="GO:0016020">
    <property type="term" value="C:membrane"/>
    <property type="evidence" value="ECO:0007669"/>
    <property type="project" value="UniProtKB-SubCell"/>
</dbReference>
<proteinExistence type="predicted"/>
<keyword evidence="2" id="KW-0813">Transport</keyword>
<feature type="transmembrane region" description="Helical" evidence="7">
    <location>
        <begin position="297"/>
        <end position="316"/>
    </location>
</feature>
<evidence type="ECO:0000256" key="1">
    <source>
        <dbReference type="ARBA" id="ARBA00004141"/>
    </source>
</evidence>
<dbReference type="EMBL" id="DF237362">
    <property type="protein sequence ID" value="GAQ88257.1"/>
    <property type="molecule type" value="Genomic_DNA"/>
</dbReference>
<evidence type="ECO:0000313" key="9">
    <source>
        <dbReference type="Proteomes" id="UP000054558"/>
    </source>
</evidence>
<dbReference type="OrthoDB" id="1368at2759"/>
<evidence type="ECO:0000256" key="2">
    <source>
        <dbReference type="ARBA" id="ARBA00022448"/>
    </source>
</evidence>
<feature type="transmembrane region" description="Helical" evidence="7">
    <location>
        <begin position="85"/>
        <end position="102"/>
    </location>
</feature>
<evidence type="ECO:0000256" key="6">
    <source>
        <dbReference type="ARBA" id="ARBA00023136"/>
    </source>
</evidence>
<evidence type="ECO:0000256" key="5">
    <source>
        <dbReference type="ARBA" id="ARBA00023065"/>
    </source>
</evidence>
<dbReference type="AlphaFoldDB" id="A0A1Y1IHY1"/>
<feature type="transmembrane region" description="Helical" evidence="7">
    <location>
        <begin position="322"/>
        <end position="338"/>
    </location>
</feature>